<dbReference type="EMBL" id="FQTY01000011">
    <property type="protein sequence ID" value="SHE93000.1"/>
    <property type="molecule type" value="Genomic_DNA"/>
</dbReference>
<accession>A0A1M4XHW8</accession>
<gene>
    <name evidence="2" type="ORF">SAMN02745784_02263</name>
</gene>
<feature type="transmembrane region" description="Helical" evidence="1">
    <location>
        <begin position="79"/>
        <end position="103"/>
    </location>
</feature>
<proteinExistence type="predicted"/>
<keyword evidence="1" id="KW-0812">Transmembrane</keyword>
<evidence type="ECO:0000313" key="3">
    <source>
        <dbReference type="Proteomes" id="UP000184114"/>
    </source>
</evidence>
<dbReference type="RefSeq" id="WP_072976328.1">
    <property type="nucleotide sequence ID" value="NZ_FQTY01000011.1"/>
</dbReference>
<feature type="transmembrane region" description="Helical" evidence="1">
    <location>
        <begin position="36"/>
        <end position="58"/>
    </location>
</feature>
<organism evidence="2 3">
    <name type="scientific">Tissierella praeacuta DSM 18095</name>
    <dbReference type="NCBI Taxonomy" id="1123404"/>
    <lineage>
        <taxon>Bacteria</taxon>
        <taxon>Bacillati</taxon>
        <taxon>Bacillota</taxon>
        <taxon>Tissierellia</taxon>
        <taxon>Tissierellales</taxon>
        <taxon>Tissierellaceae</taxon>
        <taxon>Tissierella</taxon>
    </lineage>
</organism>
<dbReference type="GeneID" id="90995376"/>
<keyword evidence="3" id="KW-1185">Reference proteome</keyword>
<dbReference type="Proteomes" id="UP000184114">
    <property type="component" value="Unassembled WGS sequence"/>
</dbReference>
<protein>
    <submittedName>
        <fullName evidence="2">Uncharacterized protein</fullName>
    </submittedName>
</protein>
<reference evidence="3" key="1">
    <citation type="submission" date="2016-11" db="EMBL/GenBank/DDBJ databases">
        <authorList>
            <person name="Varghese N."/>
            <person name="Submissions S."/>
        </authorList>
    </citation>
    <scope>NUCLEOTIDE SEQUENCE [LARGE SCALE GENOMIC DNA]</scope>
    <source>
        <strain evidence="3">DSM 18095</strain>
    </source>
</reference>
<evidence type="ECO:0000313" key="2">
    <source>
        <dbReference type="EMBL" id="SHE93000.1"/>
    </source>
</evidence>
<keyword evidence="1" id="KW-1133">Transmembrane helix</keyword>
<sequence length="104" mass="11440">MVKEKNKARLLLYGSIFLAIALGVYAQDIAYFLYNNLAVPLMVGISIATILSILFFLSPPILVSRINKQNKVGEKEINIYLGINALIGIVISTFSLIVLIAWLG</sequence>
<dbReference type="AlphaFoldDB" id="A0A1M4XHW8"/>
<name>A0A1M4XHW8_9FIRM</name>
<keyword evidence="1" id="KW-0472">Membrane</keyword>
<evidence type="ECO:0000256" key="1">
    <source>
        <dbReference type="SAM" id="Phobius"/>
    </source>
</evidence>